<dbReference type="RefSeq" id="WP_075072171.1">
    <property type="nucleotide sequence ID" value="NZ_DF967972.1"/>
</dbReference>
<evidence type="ECO:0000313" key="2">
    <source>
        <dbReference type="EMBL" id="GAP12776.1"/>
    </source>
</evidence>
<name>A0A0S7BFD5_9CHLR</name>
<protein>
    <submittedName>
        <fullName evidence="2">Uncharacterized protein</fullName>
    </submittedName>
</protein>
<feature type="transmembrane region" description="Helical" evidence="1">
    <location>
        <begin position="20"/>
        <end position="48"/>
    </location>
</feature>
<organism evidence="2">
    <name type="scientific">Longilinea arvoryzae</name>
    <dbReference type="NCBI Taxonomy" id="360412"/>
    <lineage>
        <taxon>Bacteria</taxon>
        <taxon>Bacillati</taxon>
        <taxon>Chloroflexota</taxon>
        <taxon>Anaerolineae</taxon>
        <taxon>Anaerolineales</taxon>
        <taxon>Anaerolineaceae</taxon>
        <taxon>Longilinea</taxon>
    </lineage>
</organism>
<sequence length="93" mass="10312">MASENLKTDGNRSIGTVEIYALLIFIGCILVGIFIPLGSAPLMVFLLIYGMINRRSEKNSVAWRLSRSALASAIVLAVISIVFNLFFRMVYIK</sequence>
<accession>A0A0S7BFD5</accession>
<gene>
    <name evidence="2" type="ORF">LARV_00512</name>
</gene>
<keyword evidence="1" id="KW-1133">Transmembrane helix</keyword>
<keyword evidence="3" id="KW-1185">Reference proteome</keyword>
<dbReference type="EMBL" id="DF967972">
    <property type="protein sequence ID" value="GAP12776.1"/>
    <property type="molecule type" value="Genomic_DNA"/>
</dbReference>
<keyword evidence="1" id="KW-0812">Transmembrane</keyword>
<feature type="transmembrane region" description="Helical" evidence="1">
    <location>
        <begin position="69"/>
        <end position="91"/>
    </location>
</feature>
<dbReference type="AlphaFoldDB" id="A0A0S7BFD5"/>
<reference evidence="2" key="1">
    <citation type="submission" date="2015-07" db="EMBL/GenBank/DDBJ databases">
        <title>Draft Genome Sequences of Anaerolinea thermolimosa IMO-1, Bellilinea caldifistulae GOMI-1, Leptolinea tardivitalis YMTK-2, Levilinea saccharolytica KIBI-1,Longilinea arvoryzae KOME-1, Previously Described as Members of the Anaerolineaceae (Chloroflexi).</title>
        <authorList>
            <person name="Sekiguchi Y."/>
            <person name="Ohashi A."/>
            <person name="Matsuura N."/>
            <person name="Tourlousse M.D."/>
        </authorList>
    </citation>
    <scope>NUCLEOTIDE SEQUENCE [LARGE SCALE GENOMIC DNA]</scope>
    <source>
        <strain evidence="2">KOME-1</strain>
    </source>
</reference>
<dbReference type="Proteomes" id="UP000055060">
    <property type="component" value="Unassembled WGS sequence"/>
</dbReference>
<evidence type="ECO:0000313" key="3">
    <source>
        <dbReference type="Proteomes" id="UP000055060"/>
    </source>
</evidence>
<keyword evidence="1" id="KW-0472">Membrane</keyword>
<proteinExistence type="predicted"/>
<evidence type="ECO:0000256" key="1">
    <source>
        <dbReference type="SAM" id="Phobius"/>
    </source>
</evidence>